<reference evidence="2 3" key="1">
    <citation type="journal article" date="2014" name="Genome Announc.">
        <title>Genome Sequence and Methylome of Soil Bacterium Gemmatirosa kalamazoonensis KBS708T, a Member of the Rarely Cultivated Gemmatimonadetes Phylum.</title>
        <authorList>
            <person name="Debruyn J.M."/>
            <person name="Radosevich M."/>
            <person name="Wommack K.E."/>
            <person name="Polson S.W."/>
            <person name="Hauser L.J."/>
            <person name="Fawaz M.N."/>
            <person name="Korlach J."/>
            <person name="Tsai Y.C."/>
        </authorList>
    </citation>
    <scope>NUCLEOTIDE SEQUENCE [LARGE SCALE GENOMIC DNA]</scope>
    <source>
        <strain evidence="2 3">KBS708</strain>
    </source>
</reference>
<keyword evidence="3" id="KW-1185">Reference proteome</keyword>
<dbReference type="EMBL" id="CP007128">
    <property type="protein sequence ID" value="AHG89863.1"/>
    <property type="molecule type" value="Genomic_DNA"/>
</dbReference>
<feature type="compositionally biased region" description="Low complexity" evidence="1">
    <location>
        <begin position="79"/>
        <end position="90"/>
    </location>
</feature>
<evidence type="ECO:0000313" key="3">
    <source>
        <dbReference type="Proteomes" id="UP000019151"/>
    </source>
</evidence>
<feature type="region of interest" description="Disordered" evidence="1">
    <location>
        <begin position="68"/>
        <end position="165"/>
    </location>
</feature>
<dbReference type="RefSeq" id="WP_025411346.1">
    <property type="nucleotide sequence ID" value="NZ_CP007128.1"/>
</dbReference>
<dbReference type="KEGG" id="gba:J421_2326"/>
<dbReference type="AlphaFoldDB" id="W0RKA1"/>
<dbReference type="PROSITE" id="PS51257">
    <property type="entry name" value="PROKAR_LIPOPROTEIN"/>
    <property type="match status" value="1"/>
</dbReference>
<organism evidence="2 3">
    <name type="scientific">Gemmatirosa kalamazoonensis</name>
    <dbReference type="NCBI Taxonomy" id="861299"/>
    <lineage>
        <taxon>Bacteria</taxon>
        <taxon>Pseudomonadati</taxon>
        <taxon>Gemmatimonadota</taxon>
        <taxon>Gemmatimonadia</taxon>
        <taxon>Gemmatimonadales</taxon>
        <taxon>Gemmatimonadaceae</taxon>
        <taxon>Gemmatirosa</taxon>
    </lineage>
</organism>
<protein>
    <submittedName>
        <fullName evidence="2">Uncharacterized protein</fullName>
    </submittedName>
</protein>
<gene>
    <name evidence="2" type="ORF">J421_2326</name>
</gene>
<dbReference type="HOGENOM" id="CLU_1110168_0_0_0"/>
<feature type="compositionally biased region" description="Low complexity" evidence="1">
    <location>
        <begin position="104"/>
        <end position="157"/>
    </location>
</feature>
<evidence type="ECO:0000256" key="1">
    <source>
        <dbReference type="SAM" id="MobiDB-lite"/>
    </source>
</evidence>
<dbReference type="Proteomes" id="UP000019151">
    <property type="component" value="Chromosome"/>
</dbReference>
<sequence>MRLNSTRLAGRVALLSLSVGGACRNASRDVTANDALQRDLELAQASTVALAQSGRDLPATRFVSAIESGERATKGAGKAGAPSRKSPSKAPRSHVDHAPPAPAPVAAQTQSVAQAADAPVEAPAPAAAPAVTEEPMPARSENPSMSGSSGDGVISVSPTDGGDAGGITVSRRGRGGGLGGVLGGIGGVIGVVIRGGAIGDDDHCERDHPRRGGIPTGIGGMPVGFPGNGGYGVPRSGVGRVGRPTFYRIR</sequence>
<dbReference type="InParanoid" id="W0RKA1"/>
<evidence type="ECO:0000313" key="2">
    <source>
        <dbReference type="EMBL" id="AHG89863.1"/>
    </source>
</evidence>
<proteinExistence type="predicted"/>
<name>W0RKA1_9BACT</name>
<accession>W0RKA1</accession>
<dbReference type="STRING" id="861299.J421_2326"/>